<dbReference type="PANTHER" id="PTHR47481:SF10">
    <property type="entry name" value="COPIA-LIKE POLYPROTEIN_RETROTRANSPOSON"/>
    <property type="match status" value="1"/>
</dbReference>
<reference evidence="2" key="1">
    <citation type="journal article" date="2009" name="PLoS Genet.">
        <title>Sequencing, mapping, and analysis of 27,455 maize full-length cDNAs.</title>
        <authorList>
            <person name="Soderlund C."/>
            <person name="Descour A."/>
            <person name="Kudrna D."/>
            <person name="Bomhoff M."/>
            <person name="Boyd L."/>
            <person name="Currie J."/>
            <person name="Angelova A."/>
            <person name="Collura K."/>
            <person name="Wissotski M."/>
            <person name="Ashley E."/>
            <person name="Morrow D."/>
            <person name="Fernandes J."/>
            <person name="Walbot V."/>
            <person name="Yu Y."/>
        </authorList>
    </citation>
    <scope>NUCLEOTIDE SEQUENCE</scope>
    <source>
        <strain evidence="2">B73</strain>
    </source>
</reference>
<feature type="compositionally biased region" description="Gly residues" evidence="1">
    <location>
        <begin position="401"/>
        <end position="418"/>
    </location>
</feature>
<protein>
    <recommendedName>
        <fullName evidence="3">Retrotransposon gag domain-containing protein</fullName>
    </recommendedName>
</protein>
<dbReference type="Gene3D" id="1.10.10.1890">
    <property type="entry name" value="Ska1 microtubule binding domain-like"/>
    <property type="match status" value="1"/>
</dbReference>
<dbReference type="ExpressionAtlas" id="C0P9H8">
    <property type="expression patterns" value="baseline and differential"/>
</dbReference>
<evidence type="ECO:0000256" key="1">
    <source>
        <dbReference type="SAM" id="MobiDB-lite"/>
    </source>
</evidence>
<name>C0P9H8_MAIZE</name>
<feature type="region of interest" description="Disordered" evidence="1">
    <location>
        <begin position="344"/>
        <end position="418"/>
    </location>
</feature>
<dbReference type="GO" id="GO:0051301">
    <property type="term" value="P:cell division"/>
    <property type="evidence" value="ECO:0007669"/>
    <property type="project" value="InterPro"/>
</dbReference>
<dbReference type="InterPro" id="IPR042031">
    <property type="entry name" value="SKA1_MBD_sf"/>
</dbReference>
<evidence type="ECO:0000313" key="2">
    <source>
        <dbReference type="EMBL" id="ACN30823.1"/>
    </source>
</evidence>
<evidence type="ECO:0008006" key="3">
    <source>
        <dbReference type="Google" id="ProtNLM"/>
    </source>
</evidence>
<dbReference type="Pfam" id="PF07160">
    <property type="entry name" value="SKA1"/>
    <property type="match status" value="1"/>
</dbReference>
<dbReference type="Pfam" id="PF14223">
    <property type="entry name" value="Retrotran_gag_2"/>
    <property type="match status" value="1"/>
</dbReference>
<dbReference type="GO" id="GO:0008017">
    <property type="term" value="F:microtubule binding"/>
    <property type="evidence" value="ECO:0007669"/>
    <property type="project" value="InterPro"/>
</dbReference>
<accession>C0P9H8</accession>
<proteinExistence type="evidence at transcript level"/>
<sequence>MRGRLTLEKVNIAINEVASYADANAHLVTCPKKKLSEDTWEKALELRDIAASGAVKGNHFFLEADIKGPGLKLDNTGKAILTAAVTASRERERAASLALERERALGAALTTQMATTQRLLGRSPVAPVEPPEDPLDSDLDADLIAALHAQATGLHNIRALVSVVLDPTSSHYPRWRGQVLLTLRRFVLDDHVLVDHDAPPPRSWCLMDSVVLSWLHDTITVELQDIIRDQADTACQAWLALEDQFLGNREARALHLDAQFHLFAQGDLSVGEYCRQMKGLADSLRDLGEPVADRTLVLNLLRGLSPRYGHLKALIKRSVPFPTFHAVRNELLLEELTMANEAPTPTSALYNAPTSGQPLSGGQATRPPSTGAPPRPPPAVPAAPRPTSTTDGGRRSRKGGRGGGGSSRGGPSGRGGGHAWPSFYNPWIGTIAMWPGQAPSASRPSAPALLTAPHYGMPPTPPYGVPAVPQAPPALLPPGTHTSTTWSPPAGGWDNASLAAAFSTMAMTPPPLLLSWFFATLGASMKFGLGTIGSLYCQSRHEDISFDLSWCTVIRQNPVASKP</sequence>
<dbReference type="PANTHER" id="PTHR47481">
    <property type="match status" value="1"/>
</dbReference>
<dbReference type="EMBL" id="BT064947">
    <property type="protein sequence ID" value="ACN30823.1"/>
    <property type="molecule type" value="mRNA"/>
</dbReference>
<dbReference type="InterPro" id="IPR009829">
    <property type="entry name" value="SKA1"/>
</dbReference>
<feature type="compositionally biased region" description="Polar residues" evidence="1">
    <location>
        <begin position="344"/>
        <end position="363"/>
    </location>
</feature>
<feature type="compositionally biased region" description="Pro residues" evidence="1">
    <location>
        <begin position="370"/>
        <end position="384"/>
    </location>
</feature>
<dbReference type="GO" id="GO:0007059">
    <property type="term" value="P:chromosome segregation"/>
    <property type="evidence" value="ECO:0007669"/>
    <property type="project" value="InterPro"/>
</dbReference>
<organism evidence="2">
    <name type="scientific">Zea mays</name>
    <name type="common">Maize</name>
    <dbReference type="NCBI Taxonomy" id="4577"/>
    <lineage>
        <taxon>Eukaryota</taxon>
        <taxon>Viridiplantae</taxon>
        <taxon>Streptophyta</taxon>
        <taxon>Embryophyta</taxon>
        <taxon>Tracheophyta</taxon>
        <taxon>Spermatophyta</taxon>
        <taxon>Magnoliopsida</taxon>
        <taxon>Liliopsida</taxon>
        <taxon>Poales</taxon>
        <taxon>Poaceae</taxon>
        <taxon>PACMAD clade</taxon>
        <taxon>Panicoideae</taxon>
        <taxon>Andropogonodae</taxon>
        <taxon>Andropogoneae</taxon>
        <taxon>Tripsacinae</taxon>
        <taxon>Zea</taxon>
    </lineage>
</organism>
<dbReference type="AlphaFoldDB" id="C0P9H8"/>